<feature type="signal peptide" evidence="2">
    <location>
        <begin position="1"/>
        <end position="21"/>
    </location>
</feature>
<feature type="compositionally biased region" description="Low complexity" evidence="1">
    <location>
        <begin position="112"/>
        <end position="130"/>
    </location>
</feature>
<dbReference type="AlphaFoldDB" id="A0A9P4N554"/>
<sequence length="163" mass="16163">MRASVLAPAFLFFASGFPALAQEESESGFMTIQTSTDGPSISSAAATPTNCFAPPCTPTLIETTEDNFSILPITSDSTSLPQATTGLTSIVGSSDTGIMSIPPGETPGTPGSMTPEPTATAPASPSSSGVAPAGIIAGDKGSSLAAIIVSLSSALMGFAWALF</sequence>
<comment type="caution">
    <text evidence="3">The sequence shown here is derived from an EMBL/GenBank/DDBJ whole genome shotgun (WGS) entry which is preliminary data.</text>
</comment>
<evidence type="ECO:0000256" key="2">
    <source>
        <dbReference type="SAM" id="SignalP"/>
    </source>
</evidence>
<gene>
    <name evidence="3" type="ORF">CC78DRAFT_534420</name>
</gene>
<protein>
    <submittedName>
        <fullName evidence="3">Uncharacterized protein</fullName>
    </submittedName>
</protein>
<feature type="region of interest" description="Disordered" evidence="1">
    <location>
        <begin position="94"/>
        <end position="130"/>
    </location>
</feature>
<dbReference type="OrthoDB" id="10610201at2759"/>
<dbReference type="EMBL" id="ML986634">
    <property type="protein sequence ID" value="KAF2262874.1"/>
    <property type="molecule type" value="Genomic_DNA"/>
</dbReference>
<name>A0A9P4N554_9PLEO</name>
<feature type="chain" id="PRO_5040421831" evidence="2">
    <location>
        <begin position="22"/>
        <end position="163"/>
    </location>
</feature>
<accession>A0A9P4N554</accession>
<keyword evidence="2" id="KW-0732">Signal</keyword>
<proteinExistence type="predicted"/>
<reference evidence="4" key="1">
    <citation type="journal article" date="2020" name="Stud. Mycol.">
        <title>101 Dothideomycetes genomes: A test case for predicting lifestyles and emergence of pathogens.</title>
        <authorList>
            <person name="Haridas S."/>
            <person name="Albert R."/>
            <person name="Binder M."/>
            <person name="Bloem J."/>
            <person name="LaButti K."/>
            <person name="Salamov A."/>
            <person name="Andreopoulos B."/>
            <person name="Baker S."/>
            <person name="Barry K."/>
            <person name="Bills G."/>
            <person name="Bluhm B."/>
            <person name="Cannon C."/>
            <person name="Castanera R."/>
            <person name="Culley D."/>
            <person name="Daum C."/>
            <person name="Ezra D."/>
            <person name="Gonzalez J."/>
            <person name="Henrissat B."/>
            <person name="Kuo A."/>
            <person name="Liang C."/>
            <person name="Lipzen A."/>
            <person name="Lutzoni F."/>
            <person name="Magnuson J."/>
            <person name="Mondo S."/>
            <person name="Nolan M."/>
            <person name="Ohm R."/>
            <person name="Pangilinan J."/>
            <person name="Park H.-J."/>
            <person name="Ramirez L."/>
            <person name="Alfaro M."/>
            <person name="Sun H."/>
            <person name="Tritt A."/>
            <person name="Yoshinaga Y."/>
            <person name="Zwiers L.-H."/>
            <person name="Turgeon B."/>
            <person name="Goodwin S."/>
            <person name="Spatafora J."/>
            <person name="Crous P."/>
            <person name="Grigoriev I."/>
        </authorList>
    </citation>
    <scope>NUCLEOTIDE SEQUENCE [LARGE SCALE GENOMIC DNA]</scope>
    <source>
        <strain evidence="4">CBS 304.66</strain>
    </source>
</reference>
<evidence type="ECO:0000313" key="3">
    <source>
        <dbReference type="EMBL" id="KAF2262874.1"/>
    </source>
</evidence>
<dbReference type="Proteomes" id="UP000800093">
    <property type="component" value="Unassembled WGS sequence"/>
</dbReference>
<evidence type="ECO:0000313" key="4">
    <source>
        <dbReference type="Proteomes" id="UP000800093"/>
    </source>
</evidence>
<evidence type="ECO:0000256" key="1">
    <source>
        <dbReference type="SAM" id="MobiDB-lite"/>
    </source>
</evidence>
<organism evidence="3 4">
    <name type="scientific">Lojkania enalia</name>
    <dbReference type="NCBI Taxonomy" id="147567"/>
    <lineage>
        <taxon>Eukaryota</taxon>
        <taxon>Fungi</taxon>
        <taxon>Dikarya</taxon>
        <taxon>Ascomycota</taxon>
        <taxon>Pezizomycotina</taxon>
        <taxon>Dothideomycetes</taxon>
        <taxon>Pleosporomycetidae</taxon>
        <taxon>Pleosporales</taxon>
        <taxon>Pleosporales incertae sedis</taxon>
        <taxon>Lojkania</taxon>
    </lineage>
</organism>
<keyword evidence="4" id="KW-1185">Reference proteome</keyword>